<dbReference type="PANTHER" id="PTHR43031">
    <property type="entry name" value="FAD-DEPENDENT OXIDOREDUCTASE"/>
    <property type="match status" value="1"/>
</dbReference>
<feature type="domain" description="Rhodanese" evidence="2">
    <location>
        <begin position="155"/>
        <end position="244"/>
    </location>
</feature>
<dbReference type="CDD" id="cd00158">
    <property type="entry name" value="RHOD"/>
    <property type="match status" value="1"/>
</dbReference>
<dbReference type="EC" id="2.8.1.1" evidence="3"/>
<protein>
    <submittedName>
        <fullName evidence="3">Thiosulfate sulfurtransferase PspE</fullName>
        <ecNumber evidence="3">2.8.1.1</ecNumber>
    </submittedName>
</protein>
<dbReference type="Proteomes" id="UP000308196">
    <property type="component" value="Chromosome"/>
</dbReference>
<feature type="chain" id="PRO_5020758720" evidence="1">
    <location>
        <begin position="25"/>
        <end position="247"/>
    </location>
</feature>
<dbReference type="Gene3D" id="3.40.250.10">
    <property type="entry name" value="Rhodanese-like domain"/>
    <property type="match status" value="2"/>
</dbReference>
<reference evidence="3 4" key="1">
    <citation type="submission" date="2019-05" db="EMBL/GenBank/DDBJ databases">
        <authorList>
            <consortium name="Pathogen Informatics"/>
        </authorList>
    </citation>
    <scope>NUCLEOTIDE SEQUENCE [LARGE SCALE GENOMIC DNA]</scope>
    <source>
        <strain evidence="3 4">NCTC11429</strain>
    </source>
</reference>
<dbReference type="GO" id="GO:0004792">
    <property type="term" value="F:thiosulfate-cyanide sulfurtransferase activity"/>
    <property type="evidence" value="ECO:0007669"/>
    <property type="project" value="UniProtKB-EC"/>
</dbReference>
<dbReference type="KEGG" id="stha:NCTC11429_00631"/>
<gene>
    <name evidence="3" type="primary">pspE</name>
    <name evidence="3" type="ORF">NCTC11429_00631</name>
</gene>
<keyword evidence="3" id="KW-0808">Transferase</keyword>
<organism evidence="3 4">
    <name type="scientific">Sphingobacterium thalpophilum</name>
    <dbReference type="NCBI Taxonomy" id="259"/>
    <lineage>
        <taxon>Bacteria</taxon>
        <taxon>Pseudomonadati</taxon>
        <taxon>Bacteroidota</taxon>
        <taxon>Sphingobacteriia</taxon>
        <taxon>Sphingobacteriales</taxon>
        <taxon>Sphingobacteriaceae</taxon>
        <taxon>Sphingobacterium</taxon>
    </lineage>
</organism>
<evidence type="ECO:0000259" key="2">
    <source>
        <dbReference type="PROSITE" id="PS50206"/>
    </source>
</evidence>
<dbReference type="Pfam" id="PF00581">
    <property type="entry name" value="Rhodanese"/>
    <property type="match status" value="2"/>
</dbReference>
<dbReference type="RefSeq" id="WP_160169530.1">
    <property type="nucleotide sequence ID" value="NZ_CP141191.1"/>
</dbReference>
<dbReference type="InterPro" id="IPR036873">
    <property type="entry name" value="Rhodanese-like_dom_sf"/>
</dbReference>
<dbReference type="SUPFAM" id="SSF52821">
    <property type="entry name" value="Rhodanese/Cell cycle control phosphatase"/>
    <property type="match status" value="2"/>
</dbReference>
<dbReference type="SMART" id="SM00450">
    <property type="entry name" value="RHOD"/>
    <property type="match status" value="2"/>
</dbReference>
<feature type="signal peptide" evidence="1">
    <location>
        <begin position="1"/>
        <end position="24"/>
    </location>
</feature>
<dbReference type="EMBL" id="LR590484">
    <property type="protein sequence ID" value="VTR30382.1"/>
    <property type="molecule type" value="Genomic_DNA"/>
</dbReference>
<dbReference type="PANTHER" id="PTHR43031:SF1">
    <property type="entry name" value="PYRIDINE NUCLEOTIDE-DISULPHIDE OXIDOREDUCTASE"/>
    <property type="match status" value="1"/>
</dbReference>
<dbReference type="AlphaFoldDB" id="A0A4U9UFN8"/>
<proteinExistence type="predicted"/>
<sequence>MRRFLMIIFTTGLLIWGGGSPASAGQENTCCFLFGVAQDVPTLSVEQFKRYRKQTDVIVLDTRSGDEFLKGFVPQSVNIGFKGPFDTFLMRVFPDKSQKLLVIVKDVERDAVLQRLLGLGYTRVIGTLIGGIIEWKHSEGVDSIPNITVNEFYKKSDQGHIVDVRTPEEFDRGHIDNAMNIPLSDFANFGNTLKEDGEAMFVHCQSGYRSAVAVSILRAKGFKHICNIQGGYKALKEEIKENNNGNF</sequence>
<dbReference type="PROSITE" id="PS50206">
    <property type="entry name" value="RHODANESE_3"/>
    <property type="match status" value="2"/>
</dbReference>
<keyword evidence="1" id="KW-0732">Signal</keyword>
<feature type="domain" description="Rhodanese" evidence="2">
    <location>
        <begin position="53"/>
        <end position="144"/>
    </location>
</feature>
<evidence type="ECO:0000313" key="3">
    <source>
        <dbReference type="EMBL" id="VTR30382.1"/>
    </source>
</evidence>
<dbReference type="STRING" id="1123265.GCA_000686625_04730"/>
<evidence type="ECO:0000256" key="1">
    <source>
        <dbReference type="SAM" id="SignalP"/>
    </source>
</evidence>
<dbReference type="InterPro" id="IPR001763">
    <property type="entry name" value="Rhodanese-like_dom"/>
</dbReference>
<dbReference type="GeneID" id="78461433"/>
<accession>A0A4U9UFN8</accession>
<dbReference type="InterPro" id="IPR050229">
    <property type="entry name" value="GlpE_sulfurtransferase"/>
</dbReference>
<evidence type="ECO:0000313" key="4">
    <source>
        <dbReference type="Proteomes" id="UP000308196"/>
    </source>
</evidence>
<name>A0A4U9UFN8_9SPHI</name>